<dbReference type="Proteomes" id="UP000791080">
    <property type="component" value="Unassembled WGS sequence"/>
</dbReference>
<name>A0ABT1JM85_ACTCY</name>
<keyword evidence="2" id="KW-1133">Transmembrane helix</keyword>
<feature type="compositionally biased region" description="Low complexity" evidence="1">
    <location>
        <begin position="45"/>
        <end position="58"/>
    </location>
</feature>
<evidence type="ECO:0008006" key="6">
    <source>
        <dbReference type="Google" id="ProtNLM"/>
    </source>
</evidence>
<feature type="transmembrane region" description="Helical" evidence="2">
    <location>
        <begin position="80"/>
        <end position="97"/>
    </location>
</feature>
<dbReference type="EMBL" id="AUBJ02000001">
    <property type="protein sequence ID" value="MCP2333639.1"/>
    <property type="molecule type" value="Genomic_DNA"/>
</dbReference>
<proteinExistence type="predicted"/>
<feature type="chain" id="PRO_5045603046" description="LPXTG cell wall anchor domain-containing protein" evidence="3">
    <location>
        <begin position="29"/>
        <end position="105"/>
    </location>
</feature>
<evidence type="ECO:0000313" key="5">
    <source>
        <dbReference type="Proteomes" id="UP000791080"/>
    </source>
</evidence>
<evidence type="ECO:0000256" key="3">
    <source>
        <dbReference type="SAM" id="SignalP"/>
    </source>
</evidence>
<reference evidence="4 5" key="1">
    <citation type="submission" date="2022-06" db="EMBL/GenBank/DDBJ databases">
        <title>Genomic Encyclopedia of Type Strains, Phase I: the one thousand microbial genomes (KMG-I) project.</title>
        <authorList>
            <person name="Kyrpides N."/>
        </authorList>
    </citation>
    <scope>NUCLEOTIDE SEQUENCE [LARGE SCALE GENOMIC DNA]</scope>
    <source>
        <strain evidence="4 5">DSM 43889</strain>
    </source>
</reference>
<evidence type="ECO:0000256" key="2">
    <source>
        <dbReference type="SAM" id="Phobius"/>
    </source>
</evidence>
<evidence type="ECO:0000256" key="1">
    <source>
        <dbReference type="SAM" id="MobiDB-lite"/>
    </source>
</evidence>
<keyword evidence="5" id="KW-1185">Reference proteome</keyword>
<gene>
    <name evidence="4" type="ORF">G443_003909</name>
</gene>
<evidence type="ECO:0000313" key="4">
    <source>
        <dbReference type="EMBL" id="MCP2333639.1"/>
    </source>
</evidence>
<protein>
    <recommendedName>
        <fullName evidence="6">LPXTG cell wall anchor domain-containing protein</fullName>
    </recommendedName>
</protein>
<feature type="signal peptide" evidence="3">
    <location>
        <begin position="1"/>
        <end position="28"/>
    </location>
</feature>
<accession>A0ABT1JM85</accession>
<organism evidence="4 5">
    <name type="scientific">Actinoalloteichus caeruleus DSM 43889</name>
    <dbReference type="NCBI Taxonomy" id="1120930"/>
    <lineage>
        <taxon>Bacteria</taxon>
        <taxon>Bacillati</taxon>
        <taxon>Actinomycetota</taxon>
        <taxon>Actinomycetes</taxon>
        <taxon>Pseudonocardiales</taxon>
        <taxon>Pseudonocardiaceae</taxon>
        <taxon>Actinoalloteichus</taxon>
        <taxon>Actinoalloteichus cyanogriseus</taxon>
    </lineage>
</organism>
<dbReference type="RefSeq" id="WP_026419364.1">
    <property type="nucleotide sequence ID" value="NZ_AUBJ02000001.1"/>
</dbReference>
<keyword evidence="2" id="KW-0812">Transmembrane</keyword>
<feature type="region of interest" description="Disordered" evidence="1">
    <location>
        <begin position="45"/>
        <end position="75"/>
    </location>
</feature>
<keyword evidence="2" id="KW-0472">Membrane</keyword>
<keyword evidence="3" id="KW-0732">Signal</keyword>
<sequence length="105" mass="10527">MRATFRSLLAVPLLFLLIALGAAPAALAAPPPAVGAADLAPWAAGAAGDTGTTGSAETPAESDAPDGETDPTALRDSNRQIAAIVGAAALFGAVFLGRRYRKKKK</sequence>
<comment type="caution">
    <text evidence="4">The sequence shown here is derived from an EMBL/GenBank/DDBJ whole genome shotgun (WGS) entry which is preliminary data.</text>
</comment>